<reference evidence="2" key="1">
    <citation type="submission" date="2023-07" db="EMBL/GenBank/DDBJ databases">
        <authorList>
            <consortium name="CYATHOMIX"/>
        </authorList>
    </citation>
    <scope>NUCLEOTIDE SEQUENCE</scope>
    <source>
        <strain evidence="2">N/A</strain>
    </source>
</reference>
<organism evidence="2 3">
    <name type="scientific">Cylicocyclus nassatus</name>
    <name type="common">Nematode worm</name>
    <dbReference type="NCBI Taxonomy" id="53992"/>
    <lineage>
        <taxon>Eukaryota</taxon>
        <taxon>Metazoa</taxon>
        <taxon>Ecdysozoa</taxon>
        <taxon>Nematoda</taxon>
        <taxon>Chromadorea</taxon>
        <taxon>Rhabditida</taxon>
        <taxon>Rhabditina</taxon>
        <taxon>Rhabditomorpha</taxon>
        <taxon>Strongyloidea</taxon>
        <taxon>Strongylidae</taxon>
        <taxon>Cylicocyclus</taxon>
    </lineage>
</organism>
<feature type="region of interest" description="Disordered" evidence="1">
    <location>
        <begin position="1"/>
        <end position="34"/>
    </location>
</feature>
<evidence type="ECO:0000256" key="1">
    <source>
        <dbReference type="SAM" id="MobiDB-lite"/>
    </source>
</evidence>
<evidence type="ECO:0000313" key="2">
    <source>
        <dbReference type="EMBL" id="CAJ0604724.1"/>
    </source>
</evidence>
<evidence type="ECO:0000313" key="3">
    <source>
        <dbReference type="Proteomes" id="UP001176961"/>
    </source>
</evidence>
<gene>
    <name evidence="2" type="ORF">CYNAS_LOCUS16707</name>
</gene>
<dbReference type="Proteomes" id="UP001176961">
    <property type="component" value="Unassembled WGS sequence"/>
</dbReference>
<accession>A0AA36H6U4</accession>
<dbReference type="PANTHER" id="PTHR31128">
    <property type="entry name" value="PROTEIN CBR-CLEC-135-RELATED"/>
    <property type="match status" value="1"/>
</dbReference>
<dbReference type="AlphaFoldDB" id="A0AA36H6U4"/>
<sequence length="223" mass="25727">MPHRGDHRRKQQHLMSTQSPKSGTAPDYSVEEDQYGRLINREKRMIWPDRKPRKRSEFERIISMPPLEVPIISPARSTATDIYLNSAHIANNQAEDRPDPEVEQAFIGGSTPKEAAAKVDPSAFVLYYRIEEPLSDKAYLYMAYKNNQGQPFHFPLTCRKAKHDDGSETTYWRVEYGDPEAKEFPCLSALVRYHQVFSYYDLKTGAIEAFPLWSGDQVIVDRD</sequence>
<feature type="compositionally biased region" description="Basic residues" evidence="1">
    <location>
        <begin position="1"/>
        <end position="12"/>
    </location>
</feature>
<keyword evidence="3" id="KW-1185">Reference proteome</keyword>
<feature type="compositionally biased region" description="Polar residues" evidence="1">
    <location>
        <begin position="13"/>
        <end position="22"/>
    </location>
</feature>
<name>A0AA36H6U4_CYLNA</name>
<comment type="caution">
    <text evidence="2">The sequence shown here is derived from an EMBL/GenBank/DDBJ whole genome shotgun (WGS) entry which is preliminary data.</text>
</comment>
<dbReference type="EMBL" id="CATQJL010000316">
    <property type="protein sequence ID" value="CAJ0604724.1"/>
    <property type="molecule type" value="Genomic_DNA"/>
</dbReference>
<proteinExistence type="predicted"/>
<protein>
    <submittedName>
        <fullName evidence="2">Uncharacterized protein</fullName>
    </submittedName>
</protein>